<proteinExistence type="predicted"/>
<dbReference type="KEGG" id="ffu:CLAFUR5_11027"/>
<feature type="region of interest" description="Disordered" evidence="1">
    <location>
        <begin position="1"/>
        <end position="25"/>
    </location>
</feature>
<keyword evidence="3" id="KW-1185">Reference proteome</keyword>
<protein>
    <submittedName>
        <fullName evidence="2">Uncharacterized protein</fullName>
    </submittedName>
</protein>
<dbReference type="AlphaFoldDB" id="A0A9Q8PEA1"/>
<reference evidence="2" key="1">
    <citation type="submission" date="2021-12" db="EMBL/GenBank/DDBJ databases">
        <authorList>
            <person name="Zaccaron A."/>
            <person name="Stergiopoulos I."/>
        </authorList>
    </citation>
    <scope>NUCLEOTIDE SEQUENCE</scope>
    <source>
        <strain evidence="2">Race5_Kim</strain>
    </source>
</reference>
<dbReference type="RefSeq" id="XP_047765206.1">
    <property type="nucleotide sequence ID" value="XM_047910175.1"/>
</dbReference>
<organism evidence="2 3">
    <name type="scientific">Passalora fulva</name>
    <name type="common">Tomato leaf mold</name>
    <name type="synonym">Cladosporium fulvum</name>
    <dbReference type="NCBI Taxonomy" id="5499"/>
    <lineage>
        <taxon>Eukaryota</taxon>
        <taxon>Fungi</taxon>
        <taxon>Dikarya</taxon>
        <taxon>Ascomycota</taxon>
        <taxon>Pezizomycotina</taxon>
        <taxon>Dothideomycetes</taxon>
        <taxon>Dothideomycetidae</taxon>
        <taxon>Mycosphaerellales</taxon>
        <taxon>Mycosphaerellaceae</taxon>
        <taxon>Fulvia</taxon>
    </lineage>
</organism>
<evidence type="ECO:0000256" key="1">
    <source>
        <dbReference type="SAM" id="MobiDB-lite"/>
    </source>
</evidence>
<sequence>MSAAQASPRPICYASTSRSTPSPSYAQSKIVRRASNFAKISLVILLASIEDLLQALSATSVRMLGASITKTPETGLRGRTIL</sequence>
<dbReference type="EMBL" id="CP090170">
    <property type="protein sequence ID" value="UJO20840.1"/>
    <property type="molecule type" value="Genomic_DNA"/>
</dbReference>
<dbReference type="GeneID" id="71990905"/>
<evidence type="ECO:0000313" key="3">
    <source>
        <dbReference type="Proteomes" id="UP000756132"/>
    </source>
</evidence>
<name>A0A9Q8PEA1_PASFU</name>
<feature type="compositionally biased region" description="Polar residues" evidence="1">
    <location>
        <begin position="14"/>
        <end position="25"/>
    </location>
</feature>
<evidence type="ECO:0000313" key="2">
    <source>
        <dbReference type="EMBL" id="UJO20840.1"/>
    </source>
</evidence>
<gene>
    <name evidence="2" type="ORF">CLAFUR5_11027</name>
</gene>
<dbReference type="Proteomes" id="UP000756132">
    <property type="component" value="Chromosome 8"/>
</dbReference>
<accession>A0A9Q8PEA1</accession>
<reference evidence="2" key="2">
    <citation type="journal article" date="2022" name="Microb. Genom.">
        <title>A chromosome-scale genome assembly of the tomato pathogen Cladosporium fulvum reveals a compartmentalized genome architecture and the presence of a dispensable chromosome.</title>
        <authorList>
            <person name="Zaccaron A.Z."/>
            <person name="Chen L.H."/>
            <person name="Samaras A."/>
            <person name="Stergiopoulos I."/>
        </authorList>
    </citation>
    <scope>NUCLEOTIDE SEQUENCE</scope>
    <source>
        <strain evidence="2">Race5_Kim</strain>
    </source>
</reference>